<dbReference type="Pfam" id="PF14347">
    <property type="entry name" value="DUF4399"/>
    <property type="match status" value="2"/>
</dbReference>
<feature type="domain" description="DUF4399" evidence="2">
    <location>
        <begin position="206"/>
        <end position="297"/>
    </location>
</feature>
<dbReference type="EMBL" id="JACIDR010000001">
    <property type="protein sequence ID" value="MBB3971820.1"/>
    <property type="molecule type" value="Genomic_DNA"/>
</dbReference>
<accession>A0A7W6CZW6</accession>
<evidence type="ECO:0000313" key="3">
    <source>
        <dbReference type="EMBL" id="MBB3971820.1"/>
    </source>
</evidence>
<reference evidence="3 4" key="1">
    <citation type="submission" date="2020-08" db="EMBL/GenBank/DDBJ databases">
        <title>Genomic Encyclopedia of Type Strains, Phase IV (KMG-IV): sequencing the most valuable type-strain genomes for metagenomic binning, comparative biology and taxonomic classification.</title>
        <authorList>
            <person name="Goeker M."/>
        </authorList>
    </citation>
    <scope>NUCLEOTIDE SEQUENCE [LARGE SCALE GENOMIC DNA]</scope>
    <source>
        <strain evidence="3 4">DSM 25481</strain>
    </source>
</reference>
<evidence type="ECO:0000259" key="2">
    <source>
        <dbReference type="Pfam" id="PF14347"/>
    </source>
</evidence>
<keyword evidence="4" id="KW-1185">Reference proteome</keyword>
<protein>
    <recommendedName>
        <fullName evidence="2">DUF4399 domain-containing protein</fullName>
    </recommendedName>
</protein>
<dbReference type="AlphaFoldDB" id="A0A7W6CZW6"/>
<feature type="domain" description="DUF4399" evidence="2">
    <location>
        <begin position="87"/>
        <end position="174"/>
    </location>
</feature>
<dbReference type="RefSeq" id="WP_183393666.1">
    <property type="nucleotide sequence ID" value="NZ_JACIDR010000001.1"/>
</dbReference>
<gene>
    <name evidence="3" type="ORF">GGR24_000453</name>
</gene>
<evidence type="ECO:0000313" key="4">
    <source>
        <dbReference type="Proteomes" id="UP000528964"/>
    </source>
</evidence>
<name>A0A7W6CZW6_9HYPH</name>
<comment type="caution">
    <text evidence="3">The sequence shown here is derived from an EMBL/GenBank/DDBJ whole genome shotgun (WGS) entry which is preliminary data.</text>
</comment>
<evidence type="ECO:0000256" key="1">
    <source>
        <dbReference type="SAM" id="MobiDB-lite"/>
    </source>
</evidence>
<feature type="region of interest" description="Disordered" evidence="1">
    <location>
        <begin position="1"/>
        <end position="23"/>
    </location>
</feature>
<proteinExistence type="predicted"/>
<sequence>MFRKAATHVDPSRRPGPPPERSAGCFLRGWRSAAVAALLLAGAAADVRADQSHAAPPHAEPTRAPEGAAVYFIDLQDGARVPLKLRVRFGLSNMGVSPAGVAFPGTGHHHLLIDAPPPAPDRPIPADDNHLHLGQGQTEADIELSPGPHTLQLVIGDKDHAPLEPSVASPTINVVAVPPRLSAPAGAEVYLVGLRDGQTVPPRMTVYFGLRGMGVAPADAGARPNSGHHHLLVDAGELSPDDLLPQDDRHRGFPDGATEAELRLPPGRHTLQLVFTDADGRQFDPPVMSKRLSVVVRLAGKQGR</sequence>
<dbReference type="InterPro" id="IPR025512">
    <property type="entry name" value="DUF4399"/>
</dbReference>
<dbReference type="Proteomes" id="UP000528964">
    <property type="component" value="Unassembled WGS sequence"/>
</dbReference>
<organism evidence="3 4">
    <name type="scientific">Hansschlegelia beijingensis</name>
    <dbReference type="NCBI Taxonomy" id="1133344"/>
    <lineage>
        <taxon>Bacteria</taxon>
        <taxon>Pseudomonadati</taxon>
        <taxon>Pseudomonadota</taxon>
        <taxon>Alphaproteobacteria</taxon>
        <taxon>Hyphomicrobiales</taxon>
        <taxon>Methylopilaceae</taxon>
        <taxon>Hansschlegelia</taxon>
    </lineage>
</organism>